<evidence type="ECO:0008006" key="3">
    <source>
        <dbReference type="Google" id="ProtNLM"/>
    </source>
</evidence>
<dbReference type="SUPFAM" id="SSF52047">
    <property type="entry name" value="RNI-like"/>
    <property type="match status" value="1"/>
</dbReference>
<name>A0ABP1RI52_9HEXA</name>
<reference evidence="1 2" key="1">
    <citation type="submission" date="2024-08" db="EMBL/GenBank/DDBJ databases">
        <authorList>
            <person name="Cucini C."/>
            <person name="Frati F."/>
        </authorList>
    </citation>
    <scope>NUCLEOTIDE SEQUENCE [LARGE SCALE GENOMIC DNA]</scope>
</reference>
<proteinExistence type="predicted"/>
<dbReference type="Gene3D" id="3.80.10.10">
    <property type="entry name" value="Ribonuclease Inhibitor"/>
    <property type="match status" value="1"/>
</dbReference>
<dbReference type="EMBL" id="CAXLJM020000075">
    <property type="protein sequence ID" value="CAL8128688.1"/>
    <property type="molecule type" value="Genomic_DNA"/>
</dbReference>
<gene>
    <name evidence="1" type="ORF">ODALV1_LOCUS22459</name>
</gene>
<organism evidence="1 2">
    <name type="scientific">Orchesella dallaii</name>
    <dbReference type="NCBI Taxonomy" id="48710"/>
    <lineage>
        <taxon>Eukaryota</taxon>
        <taxon>Metazoa</taxon>
        <taxon>Ecdysozoa</taxon>
        <taxon>Arthropoda</taxon>
        <taxon>Hexapoda</taxon>
        <taxon>Collembola</taxon>
        <taxon>Entomobryomorpha</taxon>
        <taxon>Entomobryoidea</taxon>
        <taxon>Orchesellidae</taxon>
        <taxon>Orchesellinae</taxon>
        <taxon>Orchesella</taxon>
    </lineage>
</organism>
<dbReference type="InterPro" id="IPR032675">
    <property type="entry name" value="LRR_dom_sf"/>
</dbReference>
<comment type="caution">
    <text evidence="1">The sequence shown here is derived from an EMBL/GenBank/DDBJ whole genome shotgun (WGS) entry which is preliminary data.</text>
</comment>
<accession>A0ABP1RI52</accession>
<keyword evidence="2" id="KW-1185">Reference proteome</keyword>
<evidence type="ECO:0000313" key="2">
    <source>
        <dbReference type="Proteomes" id="UP001642540"/>
    </source>
</evidence>
<dbReference type="Proteomes" id="UP001642540">
    <property type="component" value="Unassembled WGS sequence"/>
</dbReference>
<protein>
    <recommendedName>
        <fullName evidence="3">F-box domain-containing protein</fullName>
    </recommendedName>
</protein>
<sequence length="593" mass="67615">MTSLAFSSPESRDLDNNMESQRNPFLDHAILTSFFQSVPFDLKEFKNFRLVCKTWNQASIRQWRQKAWLAVRERSTTVDHSLFQLTLKQFLEMMEIPGDPYQLLGKNHYRRYKVKIGGRWGLGFCGKEQMQFWNNVGPMMTHLKIFQSSIKSLEDFGVILFAKTPNLNFLSLESVGLVYHYYDVELRRIRAREQGISDASDLVWSEILRPTSSSDVQKNLTHLEINLGGASYGLGINWMYLLVRFPNIKSIKLQMFSGQGVYRLFKSLSLVRANCGADVMKNLQKLDLLNSTRTAVGVFCSGTTALLPDFSFPITSLAVDIGVDMRPSRFQELLQLYSYTLRELVVYRGPAVPPFITFPFGVDLPHLNELRLIGPVCQDLKFLRDTPQLKVLVLIDGTKYLEKEVLHSYVDFSLPSVLDKITWTQGLRGGDSMIANTNFSGIELTSVVLPSMVEFVVDQELCNGDQVRELARMLPNIKRLRLGLGNDGFLTVCESWKQLEHLDIEPFDVDEEGILGVLDGQMYRQANLTDLKRLRLLRMGYHSQDRNGGHLTTNSILHGLLVAESLMEVSYAVAPKVKKKVKDMLDAKFPQRQ</sequence>
<evidence type="ECO:0000313" key="1">
    <source>
        <dbReference type="EMBL" id="CAL8128688.1"/>
    </source>
</evidence>